<evidence type="ECO:0000256" key="3">
    <source>
        <dbReference type="ARBA" id="ARBA00022692"/>
    </source>
</evidence>
<evidence type="ECO:0000256" key="4">
    <source>
        <dbReference type="ARBA" id="ARBA00022989"/>
    </source>
</evidence>
<reference evidence="7" key="1">
    <citation type="journal article" date="2021" name="PeerJ">
        <title>Extensive microbial diversity within the chicken gut microbiome revealed by metagenomics and culture.</title>
        <authorList>
            <person name="Gilroy R."/>
            <person name="Ravi A."/>
            <person name="Getino M."/>
            <person name="Pursley I."/>
            <person name="Horton D.L."/>
            <person name="Alikhan N.F."/>
            <person name="Baker D."/>
            <person name="Gharbi K."/>
            <person name="Hall N."/>
            <person name="Watson M."/>
            <person name="Adriaenssens E.M."/>
            <person name="Foster-Nyarko E."/>
            <person name="Jarju S."/>
            <person name="Secka A."/>
            <person name="Antonio M."/>
            <person name="Oren A."/>
            <person name="Chaudhuri R.R."/>
            <person name="La Ragione R."/>
            <person name="Hildebrand F."/>
            <person name="Pallen M.J."/>
        </authorList>
    </citation>
    <scope>NUCLEOTIDE SEQUENCE</scope>
    <source>
        <strain evidence="7">CHK174-6876</strain>
    </source>
</reference>
<name>A0A921FA64_9LACO</name>
<feature type="transmembrane region" description="Helical" evidence="6">
    <location>
        <begin position="372"/>
        <end position="392"/>
    </location>
</feature>
<feature type="transmembrane region" description="Helical" evidence="6">
    <location>
        <begin position="272"/>
        <end position="292"/>
    </location>
</feature>
<keyword evidence="3 6" id="KW-0812">Transmembrane</keyword>
<feature type="transmembrane region" description="Helical" evidence="6">
    <location>
        <begin position="398"/>
        <end position="420"/>
    </location>
</feature>
<reference evidence="7" key="2">
    <citation type="submission" date="2021-09" db="EMBL/GenBank/DDBJ databases">
        <authorList>
            <person name="Gilroy R."/>
        </authorList>
    </citation>
    <scope>NUCLEOTIDE SEQUENCE</scope>
    <source>
        <strain evidence="7">CHK174-6876</strain>
    </source>
</reference>
<evidence type="ECO:0000256" key="6">
    <source>
        <dbReference type="SAM" id="Phobius"/>
    </source>
</evidence>
<dbReference type="SUPFAM" id="SSF103473">
    <property type="entry name" value="MFS general substrate transporter"/>
    <property type="match status" value="1"/>
</dbReference>
<feature type="transmembrane region" description="Helical" evidence="6">
    <location>
        <begin position="235"/>
        <end position="260"/>
    </location>
</feature>
<evidence type="ECO:0000313" key="7">
    <source>
        <dbReference type="EMBL" id="HJE98191.1"/>
    </source>
</evidence>
<evidence type="ECO:0000313" key="8">
    <source>
        <dbReference type="Proteomes" id="UP000707535"/>
    </source>
</evidence>
<feature type="transmembrane region" description="Helical" evidence="6">
    <location>
        <begin position="180"/>
        <end position="199"/>
    </location>
</feature>
<evidence type="ECO:0000256" key="2">
    <source>
        <dbReference type="ARBA" id="ARBA00022475"/>
    </source>
</evidence>
<evidence type="ECO:0000256" key="5">
    <source>
        <dbReference type="ARBA" id="ARBA00023136"/>
    </source>
</evidence>
<dbReference type="InterPro" id="IPR011701">
    <property type="entry name" value="MFS"/>
</dbReference>
<dbReference type="Pfam" id="PF07690">
    <property type="entry name" value="MFS_1"/>
    <property type="match status" value="1"/>
</dbReference>
<feature type="transmembrane region" description="Helical" evidence="6">
    <location>
        <begin position="304"/>
        <end position="324"/>
    </location>
</feature>
<accession>A0A921FA64</accession>
<dbReference type="InterPro" id="IPR036259">
    <property type="entry name" value="MFS_trans_sf"/>
</dbReference>
<dbReference type="AlphaFoldDB" id="A0A921FA64"/>
<dbReference type="Gene3D" id="1.20.1250.20">
    <property type="entry name" value="MFS general substrate transporter like domains"/>
    <property type="match status" value="1"/>
</dbReference>
<dbReference type="GO" id="GO:0022857">
    <property type="term" value="F:transmembrane transporter activity"/>
    <property type="evidence" value="ECO:0007669"/>
    <property type="project" value="InterPro"/>
</dbReference>
<feature type="transmembrane region" description="Helical" evidence="6">
    <location>
        <begin position="24"/>
        <end position="46"/>
    </location>
</feature>
<dbReference type="Proteomes" id="UP000707535">
    <property type="component" value="Unassembled WGS sequence"/>
</dbReference>
<keyword evidence="2" id="KW-1003">Cell membrane</keyword>
<feature type="transmembrane region" description="Helical" evidence="6">
    <location>
        <begin position="330"/>
        <end position="351"/>
    </location>
</feature>
<dbReference type="GO" id="GO:0005886">
    <property type="term" value="C:plasma membrane"/>
    <property type="evidence" value="ECO:0007669"/>
    <property type="project" value="UniProtKB-SubCell"/>
</dbReference>
<feature type="transmembrane region" description="Helical" evidence="6">
    <location>
        <begin position="85"/>
        <end position="107"/>
    </location>
</feature>
<dbReference type="PANTHER" id="PTHR23513:SF6">
    <property type="entry name" value="MAJOR FACILITATOR SUPERFAMILY ASSOCIATED DOMAIN-CONTAINING PROTEIN"/>
    <property type="match status" value="1"/>
</dbReference>
<feature type="transmembrane region" description="Helical" evidence="6">
    <location>
        <begin position="52"/>
        <end position="73"/>
    </location>
</feature>
<proteinExistence type="predicted"/>
<protein>
    <submittedName>
        <fullName evidence="7">MFS transporter</fullName>
    </submittedName>
</protein>
<keyword evidence="5 6" id="KW-0472">Membrane</keyword>
<feature type="transmembrane region" description="Helical" evidence="6">
    <location>
        <begin position="153"/>
        <end position="174"/>
    </location>
</feature>
<sequence>MDEEGIRAVQITDKESNWQIAKDISSSFIGTLSGDMFAFGMGLMLLDETHLALSFGIDMMITPIVGIFCLIPVGNIVDRYRHKTILNWSISIRLVALVIFAATSDFFNGRGKLFPVILYLIVNAISVNFNNAAYTASVHELVNNGKISRLSSLVQGASSLALILSPALGAALYSATNFTIFIYVEITATVLSLLILQTMHFHYKTLDKQTYTSSQSFKSQMAGFKQGLAYVQGRLLLVGIILVAVVVNFLFTALSIGLPFILKNQLDLDNTIVGYLNSAFSFGMLAASLLMGFFSKNNNLKTKLLVPLLLLGFEFGILGLGLLAPFTVKGVGVLGSLVMFCIGVTITILNITCNVRLQTTVPTKLLGRVSSLLLVANTAVNPLGVLFFTFIFQNSGNGGFVFIINGTVMLFYTMIMTPLVMKGIKNEEKYAEK</sequence>
<feature type="transmembrane region" description="Helical" evidence="6">
    <location>
        <begin position="113"/>
        <end position="132"/>
    </location>
</feature>
<dbReference type="EMBL" id="DYXG01000112">
    <property type="protein sequence ID" value="HJE98191.1"/>
    <property type="molecule type" value="Genomic_DNA"/>
</dbReference>
<organism evidence="7 8">
    <name type="scientific">Ligilactobacillus acidipiscis</name>
    <dbReference type="NCBI Taxonomy" id="89059"/>
    <lineage>
        <taxon>Bacteria</taxon>
        <taxon>Bacillati</taxon>
        <taxon>Bacillota</taxon>
        <taxon>Bacilli</taxon>
        <taxon>Lactobacillales</taxon>
        <taxon>Lactobacillaceae</taxon>
        <taxon>Ligilactobacillus</taxon>
    </lineage>
</organism>
<evidence type="ECO:0000256" key="1">
    <source>
        <dbReference type="ARBA" id="ARBA00004651"/>
    </source>
</evidence>
<gene>
    <name evidence="7" type="ORF">K8V00_11295</name>
</gene>
<comment type="subcellular location">
    <subcellularLocation>
        <location evidence="1">Cell membrane</location>
        <topology evidence="1">Multi-pass membrane protein</topology>
    </subcellularLocation>
</comment>
<dbReference type="CDD" id="cd06173">
    <property type="entry name" value="MFS_MefA_like"/>
    <property type="match status" value="1"/>
</dbReference>
<comment type="caution">
    <text evidence="7">The sequence shown here is derived from an EMBL/GenBank/DDBJ whole genome shotgun (WGS) entry which is preliminary data.</text>
</comment>
<dbReference type="PANTHER" id="PTHR23513">
    <property type="entry name" value="INTEGRAL MEMBRANE EFFLUX PROTEIN-RELATED"/>
    <property type="match status" value="1"/>
</dbReference>
<keyword evidence="4 6" id="KW-1133">Transmembrane helix</keyword>